<dbReference type="Gene3D" id="1.10.1530.10">
    <property type="match status" value="1"/>
</dbReference>
<keyword evidence="3" id="KW-0732">Signal</keyword>
<evidence type="ECO:0000256" key="1">
    <source>
        <dbReference type="ARBA" id="ARBA00006056"/>
    </source>
</evidence>
<dbReference type="EMBL" id="JAUYVI010000002">
    <property type="protein sequence ID" value="MDQ7247056.1"/>
    <property type="molecule type" value="Genomic_DNA"/>
</dbReference>
<feature type="chain" id="PRO_5045252398" evidence="3">
    <location>
        <begin position="32"/>
        <end position="338"/>
    </location>
</feature>
<dbReference type="Gene3D" id="3.30.1370.60">
    <property type="entry name" value="Hypothetical oxidoreductase yiak, domain 2"/>
    <property type="match status" value="1"/>
</dbReference>
<evidence type="ECO:0000256" key="3">
    <source>
        <dbReference type="SAM" id="SignalP"/>
    </source>
</evidence>
<dbReference type="SUPFAM" id="SSF89733">
    <property type="entry name" value="L-sulfolactate dehydrogenase-like"/>
    <property type="match status" value="1"/>
</dbReference>
<dbReference type="InterPro" id="IPR003767">
    <property type="entry name" value="Malate/L-lactate_DH-like"/>
</dbReference>
<comment type="caution">
    <text evidence="4">The sequence shown here is derived from an EMBL/GenBank/DDBJ whole genome shotgun (WGS) entry which is preliminary data.</text>
</comment>
<reference evidence="5" key="1">
    <citation type="submission" date="2023-08" db="EMBL/GenBank/DDBJ databases">
        <title>Rhodospirillaceae gen. nov., a novel taxon isolated from the Yangtze River Yuezi River estuary sludge.</title>
        <authorList>
            <person name="Ruan L."/>
        </authorList>
    </citation>
    <scope>NUCLEOTIDE SEQUENCE [LARGE SCALE GENOMIC DNA]</scope>
    <source>
        <strain evidence="5">R-7</strain>
    </source>
</reference>
<dbReference type="PANTHER" id="PTHR11091:SF0">
    <property type="entry name" value="MALATE DEHYDROGENASE"/>
    <property type="match status" value="1"/>
</dbReference>
<keyword evidence="2" id="KW-0560">Oxidoreductase</keyword>
<keyword evidence="5" id="KW-1185">Reference proteome</keyword>
<dbReference type="PANTHER" id="PTHR11091">
    <property type="entry name" value="OXIDOREDUCTASE-RELATED"/>
    <property type="match status" value="1"/>
</dbReference>
<dbReference type="InterPro" id="IPR036111">
    <property type="entry name" value="Mal/L-sulfo/L-lacto_DH-like_sf"/>
</dbReference>
<accession>A0ABU0YH67</accession>
<evidence type="ECO:0000256" key="2">
    <source>
        <dbReference type="ARBA" id="ARBA00023002"/>
    </source>
</evidence>
<organism evidence="4 5">
    <name type="scientific">Dongia sedimenti</name>
    <dbReference type="NCBI Taxonomy" id="3064282"/>
    <lineage>
        <taxon>Bacteria</taxon>
        <taxon>Pseudomonadati</taxon>
        <taxon>Pseudomonadota</taxon>
        <taxon>Alphaproteobacteria</taxon>
        <taxon>Rhodospirillales</taxon>
        <taxon>Dongiaceae</taxon>
        <taxon>Dongia</taxon>
    </lineage>
</organism>
<dbReference type="Pfam" id="PF02615">
    <property type="entry name" value="Ldh_2"/>
    <property type="match status" value="1"/>
</dbReference>
<proteinExistence type="inferred from homology"/>
<evidence type="ECO:0000313" key="5">
    <source>
        <dbReference type="Proteomes" id="UP001230156"/>
    </source>
</evidence>
<comment type="similarity">
    <text evidence="1">Belongs to the LDH2/MDH2 oxidoreductase family.</text>
</comment>
<dbReference type="Proteomes" id="UP001230156">
    <property type="component" value="Unassembled WGS sequence"/>
</dbReference>
<dbReference type="RefSeq" id="WP_379954466.1">
    <property type="nucleotide sequence ID" value="NZ_JAUYVI010000002.1"/>
</dbReference>
<gene>
    <name evidence="4" type="ORF">Q8A70_05240</name>
</gene>
<name>A0ABU0YH67_9PROT</name>
<evidence type="ECO:0000313" key="4">
    <source>
        <dbReference type="EMBL" id="MDQ7247056.1"/>
    </source>
</evidence>
<dbReference type="InterPro" id="IPR043144">
    <property type="entry name" value="Mal/L-sulf/L-lact_DH-like_ah"/>
</dbReference>
<sequence length="338" mass="35560">MAADRIKLTPKAARKLILSALTGAGTAPANATYFTEAILDTELSGLEGHGFYWLQFYCAHVKSGKVDGKARPSVQKLSPVAFRVDARRGFAHPAIEKGFAKLIPAAQRYGIAGMAVHNSYNSATLGFHTGTLARHGLVAFGFTNAMPVIAPVGGSKPVIGTNPLSFAVPGRKGKIAFLIDQSSSAVAWTAVKRAAEEGRAIPLGWALDKDGQPTTDPKRGLAGSMAPAGGYKGFGQGLIVEVMCAALAGALRGPEMGSFMENDGRPIGCGQFFIALAPDRFSGGQFARQVTALAQSITAQKGARLPNARRAANHKRLAKAGLPIERSLYERLKSFAAR</sequence>
<dbReference type="InterPro" id="IPR043143">
    <property type="entry name" value="Mal/L-sulf/L-lact_DH-like_NADP"/>
</dbReference>
<protein>
    <submittedName>
        <fullName evidence="4">Ldh family oxidoreductase</fullName>
    </submittedName>
</protein>
<feature type="signal peptide" evidence="3">
    <location>
        <begin position="1"/>
        <end position="31"/>
    </location>
</feature>